<evidence type="ECO:0000256" key="1">
    <source>
        <dbReference type="ARBA" id="ARBA00004236"/>
    </source>
</evidence>
<evidence type="ECO:0000256" key="6">
    <source>
        <dbReference type="ARBA" id="ARBA00022679"/>
    </source>
</evidence>
<dbReference type="GO" id="GO:0071555">
    <property type="term" value="P:cell wall organization"/>
    <property type="evidence" value="ECO:0007669"/>
    <property type="project" value="UniProtKB-KW"/>
</dbReference>
<sequence>MSSITQIIRRRRTRKSRLRESHTRSQVWGVSIMAVIAAVVIVPLVSIFGLAGYLYLRAAPYLPTQAQSIQLEPILGSTEIYDRNGSTLIFSVTDPLGNERRWLPLSDLPEYVVQATLEMEDADFLETGQFKLDETLGRLWRYLLGLQLTPDNSITARFVRNGIVPLAAESDLDDLLLEIVLTAEVQQRYDPLEIVEWHLNTNYYGNDAYGIDAAAQIYLGKSAVDLTLDEAAMLAAIPLQPKLNPFDDLVAARGRQADLLQRMVVSGRILEGAYETAAATTTPINASMRQLPELAPDFALYARTQAEDILSSMGLDGERLVARGALTITTTLDVDLYDQSECVLRAHLAQLQGGTIPSLTTRTGQPCQASNYLYRINNGFTTTSANPPDDGQIMLMDLATGEILSMVGIATEADYAPGPTLYPFVYLEGLRRKLYTPASMLLDIPRHFPGPAEGLLYLPNNPDGQFRGPRNLRDVMASGLRVPAVSVAEVTGISQMLSTAQRLGLPQPVDNAFDADLELLERGGQVSLLDMAYAYSVFGSQGYMVGVEPLDRSVRPRNPVAVLKIEDSDGQVLWEYTPEEIAISRTNMLESDLAYLVTDILADINIRRDMLNTPLDMIDLGRPGAIVTGSTGGDDDNWAVGYTPQRLAGVHLMRSDGEAMALDDNGLNGAAPVWRALMQYMHARDHLDAASWPKPDGIAEYVVCERSGLTPGPDSECPRRTEIFLRDVAPTQEDSHWQMIVVNNDTGQLATNETPPQQRLSRLYFIPPDAAREWWEETGQVLPPTEYDRTTTANTADLAITEPQRFSYVGGQVEVWGSINVLAWDTYQLAYGEGFMPTEWFNIGEPGTTYDPTQPLAVWDTTGLEGGYTLQLSVRNGNTALTPVSIYVTIDNEPPELTLMTSEPGKVYRFPTDSVITLVTTGDDDYDRMEFYRDGALIGEGEDWPFYLEVPIREPGNVTFSATAYDQAGNSTTAELLVEIIRGG</sequence>
<keyword evidence="3" id="KW-0121">Carboxypeptidase</keyword>
<keyword evidence="14" id="KW-1133">Transmembrane helix</keyword>
<comment type="subcellular location">
    <subcellularLocation>
        <location evidence="1">Cell membrane</location>
    </subcellularLocation>
</comment>
<dbReference type="Gene3D" id="1.10.3810.10">
    <property type="entry name" value="Biosynthetic peptidoglycan transglycosylase-like"/>
    <property type="match status" value="1"/>
</dbReference>
<feature type="domain" description="Glycosyl transferase family 51" evidence="15">
    <location>
        <begin position="98"/>
        <end position="263"/>
    </location>
</feature>
<organism evidence="16 17">
    <name type="scientific">Phototrophicus methaneseepsis</name>
    <dbReference type="NCBI Taxonomy" id="2710758"/>
    <lineage>
        <taxon>Bacteria</taxon>
        <taxon>Bacillati</taxon>
        <taxon>Chloroflexota</taxon>
        <taxon>Candidatus Thermofontia</taxon>
        <taxon>Phototrophicales</taxon>
        <taxon>Phototrophicaceae</taxon>
        <taxon>Phototrophicus</taxon>
    </lineage>
</organism>
<name>A0A7S8E8P4_9CHLR</name>
<gene>
    <name evidence="16" type="ORF">G4Y79_22605</name>
</gene>
<dbReference type="InterPro" id="IPR050396">
    <property type="entry name" value="Glycosyltr_51/Transpeptidase"/>
</dbReference>
<keyword evidence="5" id="KW-0328">Glycosyltransferase</keyword>
<evidence type="ECO:0000256" key="13">
    <source>
        <dbReference type="ARBA" id="ARBA00049902"/>
    </source>
</evidence>
<keyword evidence="17" id="KW-1185">Reference proteome</keyword>
<evidence type="ECO:0000256" key="12">
    <source>
        <dbReference type="ARBA" id="ARBA00034000"/>
    </source>
</evidence>
<dbReference type="GO" id="GO:0008955">
    <property type="term" value="F:peptidoglycan glycosyltransferase activity"/>
    <property type="evidence" value="ECO:0007669"/>
    <property type="project" value="UniProtKB-EC"/>
</dbReference>
<dbReference type="PANTHER" id="PTHR32282">
    <property type="entry name" value="BINDING PROTEIN TRANSPEPTIDASE, PUTATIVE-RELATED"/>
    <property type="match status" value="1"/>
</dbReference>
<evidence type="ECO:0000256" key="7">
    <source>
        <dbReference type="ARBA" id="ARBA00022960"/>
    </source>
</evidence>
<evidence type="ECO:0000256" key="10">
    <source>
        <dbReference type="ARBA" id="ARBA00023268"/>
    </source>
</evidence>
<dbReference type="RefSeq" id="WP_195170512.1">
    <property type="nucleotide sequence ID" value="NZ_CP062983.1"/>
</dbReference>
<dbReference type="GO" id="GO:0005886">
    <property type="term" value="C:plasma membrane"/>
    <property type="evidence" value="ECO:0007669"/>
    <property type="project" value="UniProtKB-SubCell"/>
</dbReference>
<dbReference type="SUPFAM" id="SSF56601">
    <property type="entry name" value="beta-lactamase/transpeptidase-like"/>
    <property type="match status" value="1"/>
</dbReference>
<dbReference type="InterPro" id="IPR012338">
    <property type="entry name" value="Beta-lactam/transpept-like"/>
</dbReference>
<protein>
    <submittedName>
        <fullName evidence="16">Transglycosylase domain-containing protein</fullName>
    </submittedName>
</protein>
<evidence type="ECO:0000256" key="9">
    <source>
        <dbReference type="ARBA" id="ARBA00023136"/>
    </source>
</evidence>
<proteinExistence type="predicted"/>
<dbReference type="GO" id="GO:0009002">
    <property type="term" value="F:serine-type D-Ala-D-Ala carboxypeptidase activity"/>
    <property type="evidence" value="ECO:0007669"/>
    <property type="project" value="UniProtKB-EC"/>
</dbReference>
<evidence type="ECO:0000313" key="16">
    <source>
        <dbReference type="EMBL" id="QPC82443.1"/>
    </source>
</evidence>
<keyword evidence="4" id="KW-0645">Protease</keyword>
<evidence type="ECO:0000256" key="14">
    <source>
        <dbReference type="SAM" id="Phobius"/>
    </source>
</evidence>
<accession>A0A7S8E8P4</accession>
<evidence type="ECO:0000256" key="5">
    <source>
        <dbReference type="ARBA" id="ARBA00022676"/>
    </source>
</evidence>
<keyword evidence="10" id="KW-0511">Multifunctional enzyme</keyword>
<dbReference type="GO" id="GO:0009252">
    <property type="term" value="P:peptidoglycan biosynthetic process"/>
    <property type="evidence" value="ECO:0007669"/>
    <property type="project" value="UniProtKB-KW"/>
</dbReference>
<keyword evidence="8" id="KW-0573">Peptidoglycan synthesis</keyword>
<keyword evidence="2" id="KW-1003">Cell membrane</keyword>
<dbReference type="GO" id="GO:0008360">
    <property type="term" value="P:regulation of cell shape"/>
    <property type="evidence" value="ECO:0007669"/>
    <property type="project" value="UniProtKB-KW"/>
</dbReference>
<evidence type="ECO:0000259" key="15">
    <source>
        <dbReference type="Pfam" id="PF00912"/>
    </source>
</evidence>
<keyword evidence="3" id="KW-0378">Hydrolase</keyword>
<dbReference type="InterPro" id="IPR036950">
    <property type="entry name" value="PBP_transglycosylase"/>
</dbReference>
<dbReference type="GO" id="GO:0006508">
    <property type="term" value="P:proteolysis"/>
    <property type="evidence" value="ECO:0007669"/>
    <property type="project" value="UniProtKB-KW"/>
</dbReference>
<dbReference type="Gene3D" id="3.40.710.10">
    <property type="entry name" value="DD-peptidase/beta-lactamase superfamily"/>
    <property type="match status" value="1"/>
</dbReference>
<dbReference type="InterPro" id="IPR001264">
    <property type="entry name" value="Glyco_trans_51"/>
</dbReference>
<feature type="transmembrane region" description="Helical" evidence="14">
    <location>
        <begin position="27"/>
        <end position="56"/>
    </location>
</feature>
<dbReference type="AlphaFoldDB" id="A0A7S8E8P4"/>
<dbReference type="GO" id="GO:0030288">
    <property type="term" value="C:outer membrane-bounded periplasmic space"/>
    <property type="evidence" value="ECO:0007669"/>
    <property type="project" value="TreeGrafter"/>
</dbReference>
<dbReference type="Pfam" id="PF00912">
    <property type="entry name" value="Transgly"/>
    <property type="match status" value="1"/>
</dbReference>
<reference evidence="16 17" key="1">
    <citation type="submission" date="2020-02" db="EMBL/GenBank/DDBJ databases">
        <authorList>
            <person name="Zheng R.K."/>
            <person name="Sun C.M."/>
        </authorList>
    </citation>
    <scope>NUCLEOTIDE SEQUENCE [LARGE SCALE GENOMIC DNA]</scope>
    <source>
        <strain evidence="17">rifampicinis</strain>
    </source>
</reference>
<evidence type="ECO:0000256" key="11">
    <source>
        <dbReference type="ARBA" id="ARBA00023316"/>
    </source>
</evidence>
<keyword evidence="7" id="KW-0133">Cell shape</keyword>
<dbReference type="Proteomes" id="UP000594468">
    <property type="component" value="Chromosome"/>
</dbReference>
<evidence type="ECO:0000256" key="2">
    <source>
        <dbReference type="ARBA" id="ARBA00022475"/>
    </source>
</evidence>
<keyword evidence="11" id="KW-0961">Cell wall biogenesis/degradation</keyword>
<dbReference type="InterPro" id="IPR023346">
    <property type="entry name" value="Lysozyme-like_dom_sf"/>
</dbReference>
<comment type="catalytic activity">
    <reaction evidence="13">
        <text>[GlcNAc-(1-&gt;4)-Mur2Ac(oyl-L-Ala-gamma-D-Glu-L-Lys-D-Ala-D-Ala)](n)-di-trans,octa-cis-undecaprenyl diphosphate + beta-D-GlcNAc-(1-&gt;4)-Mur2Ac(oyl-L-Ala-gamma-D-Glu-L-Lys-D-Ala-D-Ala)-di-trans,octa-cis-undecaprenyl diphosphate = [GlcNAc-(1-&gt;4)-Mur2Ac(oyl-L-Ala-gamma-D-Glu-L-Lys-D-Ala-D-Ala)](n+1)-di-trans,octa-cis-undecaprenyl diphosphate + di-trans,octa-cis-undecaprenyl diphosphate + H(+)</text>
        <dbReference type="Rhea" id="RHEA:23708"/>
        <dbReference type="Rhea" id="RHEA-COMP:9602"/>
        <dbReference type="Rhea" id="RHEA-COMP:9603"/>
        <dbReference type="ChEBI" id="CHEBI:15378"/>
        <dbReference type="ChEBI" id="CHEBI:58405"/>
        <dbReference type="ChEBI" id="CHEBI:60033"/>
        <dbReference type="ChEBI" id="CHEBI:78435"/>
        <dbReference type="EC" id="2.4.99.28"/>
    </reaction>
</comment>
<evidence type="ECO:0000256" key="4">
    <source>
        <dbReference type="ARBA" id="ARBA00022670"/>
    </source>
</evidence>
<keyword evidence="14" id="KW-0812">Transmembrane</keyword>
<dbReference type="InterPro" id="IPR013783">
    <property type="entry name" value="Ig-like_fold"/>
</dbReference>
<keyword evidence="6" id="KW-0808">Transferase</keyword>
<dbReference type="SUPFAM" id="SSF53955">
    <property type="entry name" value="Lysozyme-like"/>
    <property type="match status" value="1"/>
</dbReference>
<evidence type="ECO:0000313" key="17">
    <source>
        <dbReference type="Proteomes" id="UP000594468"/>
    </source>
</evidence>
<evidence type="ECO:0000256" key="3">
    <source>
        <dbReference type="ARBA" id="ARBA00022645"/>
    </source>
</evidence>
<evidence type="ECO:0000256" key="8">
    <source>
        <dbReference type="ARBA" id="ARBA00022984"/>
    </source>
</evidence>
<comment type="catalytic activity">
    <reaction evidence="12">
        <text>Preferential cleavage: (Ac)2-L-Lys-D-Ala-|-D-Ala. Also transpeptidation of peptidyl-alanyl moieties that are N-acyl substituents of D-alanine.</text>
        <dbReference type="EC" id="3.4.16.4"/>
    </reaction>
</comment>
<keyword evidence="9 14" id="KW-0472">Membrane</keyword>
<dbReference type="EMBL" id="CP062983">
    <property type="protein sequence ID" value="QPC82443.1"/>
    <property type="molecule type" value="Genomic_DNA"/>
</dbReference>
<dbReference type="PANTHER" id="PTHR32282:SF11">
    <property type="entry name" value="PENICILLIN-BINDING PROTEIN 1B"/>
    <property type="match status" value="1"/>
</dbReference>
<dbReference type="KEGG" id="pmet:G4Y79_22605"/>
<dbReference type="Gene3D" id="2.60.40.10">
    <property type="entry name" value="Immunoglobulins"/>
    <property type="match status" value="1"/>
</dbReference>